<accession>A0A8X7TN30</accession>
<comment type="caution">
    <text evidence="2">The sequence shown here is derived from an EMBL/GenBank/DDBJ whole genome shotgun (WGS) entry which is preliminary data.</text>
</comment>
<reference evidence="2 3" key="1">
    <citation type="submission" date="2020-02" db="EMBL/GenBank/DDBJ databases">
        <authorList>
            <person name="Ma Q."/>
            <person name="Huang Y."/>
            <person name="Song X."/>
            <person name="Pei D."/>
        </authorList>
    </citation>
    <scope>NUCLEOTIDE SEQUENCE [LARGE SCALE GENOMIC DNA]</scope>
    <source>
        <strain evidence="2">Sxm20200214</strain>
        <tissue evidence="2">Leaf</tissue>
    </source>
</reference>
<feature type="compositionally biased region" description="Polar residues" evidence="1">
    <location>
        <begin position="120"/>
        <end position="131"/>
    </location>
</feature>
<dbReference type="EMBL" id="JAAMPC010000017">
    <property type="protein sequence ID" value="KAG2247922.1"/>
    <property type="molecule type" value="Genomic_DNA"/>
</dbReference>
<dbReference type="Proteomes" id="UP000886595">
    <property type="component" value="Unassembled WGS sequence"/>
</dbReference>
<feature type="region of interest" description="Disordered" evidence="1">
    <location>
        <begin position="120"/>
        <end position="170"/>
    </location>
</feature>
<dbReference type="AlphaFoldDB" id="A0A8X7TN30"/>
<organism evidence="2 3">
    <name type="scientific">Brassica carinata</name>
    <name type="common">Ethiopian mustard</name>
    <name type="synonym">Abyssinian cabbage</name>
    <dbReference type="NCBI Taxonomy" id="52824"/>
    <lineage>
        <taxon>Eukaryota</taxon>
        <taxon>Viridiplantae</taxon>
        <taxon>Streptophyta</taxon>
        <taxon>Embryophyta</taxon>
        <taxon>Tracheophyta</taxon>
        <taxon>Spermatophyta</taxon>
        <taxon>Magnoliopsida</taxon>
        <taxon>eudicotyledons</taxon>
        <taxon>Gunneridae</taxon>
        <taxon>Pentapetalae</taxon>
        <taxon>rosids</taxon>
        <taxon>malvids</taxon>
        <taxon>Brassicales</taxon>
        <taxon>Brassicaceae</taxon>
        <taxon>Brassiceae</taxon>
        <taxon>Brassica</taxon>
    </lineage>
</organism>
<evidence type="ECO:0000256" key="1">
    <source>
        <dbReference type="SAM" id="MobiDB-lite"/>
    </source>
</evidence>
<feature type="compositionally biased region" description="Acidic residues" evidence="1">
    <location>
        <begin position="58"/>
        <end position="68"/>
    </location>
</feature>
<protein>
    <submittedName>
        <fullName evidence="2">Uncharacterized protein</fullName>
    </submittedName>
</protein>
<feature type="region of interest" description="Disordered" evidence="1">
    <location>
        <begin position="1"/>
        <end position="73"/>
    </location>
</feature>
<sequence>MILEPVLQNRGPRDGDEDDDSGGDNDDVEEINEEAAQGDEGEAEADPEEEAYERNIEMQEEEADDEELWSGAGKRTMFTDEVCDEDDYYPYPVRKIGTSDYEIGIKRKAWLTDGNVNASKFLQGESSGTQTTKRKRFPSSAGDNDDSENEMGGPSDEQRGTVGPEPPLPP</sequence>
<gene>
    <name evidence="2" type="ORF">Bca52824_087550</name>
</gene>
<evidence type="ECO:0000313" key="2">
    <source>
        <dbReference type="EMBL" id="KAG2247922.1"/>
    </source>
</evidence>
<keyword evidence="3" id="KW-1185">Reference proteome</keyword>
<proteinExistence type="predicted"/>
<evidence type="ECO:0000313" key="3">
    <source>
        <dbReference type="Proteomes" id="UP000886595"/>
    </source>
</evidence>
<name>A0A8X7TN30_BRACI</name>
<feature type="compositionally biased region" description="Acidic residues" evidence="1">
    <location>
        <begin position="15"/>
        <end position="51"/>
    </location>
</feature>